<dbReference type="RefSeq" id="WP_253276070.1">
    <property type="nucleotide sequence ID" value="NZ_CYYP01000012.1"/>
</dbReference>
<feature type="compositionally biased region" description="Basic and acidic residues" evidence="1">
    <location>
        <begin position="17"/>
        <end position="29"/>
    </location>
</feature>
<proteinExistence type="predicted"/>
<protein>
    <recommendedName>
        <fullName evidence="4">YolD-like protein</fullName>
    </recommendedName>
</protein>
<evidence type="ECO:0000256" key="1">
    <source>
        <dbReference type="SAM" id="MobiDB-lite"/>
    </source>
</evidence>
<reference evidence="2 3" key="1">
    <citation type="submission" date="2015-09" db="EMBL/GenBank/DDBJ databases">
        <authorList>
            <consortium name="Pathogen Informatics"/>
        </authorList>
    </citation>
    <scope>NUCLEOTIDE SEQUENCE [LARGE SCALE GENOMIC DNA]</scope>
    <source>
        <strain evidence="2 3">2789STDY5608823</strain>
    </source>
</reference>
<name>A0A174E6Z6_9ACTN</name>
<evidence type="ECO:0008006" key="4">
    <source>
        <dbReference type="Google" id="ProtNLM"/>
    </source>
</evidence>
<feature type="region of interest" description="Disordered" evidence="1">
    <location>
        <begin position="1"/>
        <end position="36"/>
    </location>
</feature>
<gene>
    <name evidence="2" type="ORF">ERS852381_01391</name>
</gene>
<dbReference type="AlphaFoldDB" id="A0A174E6Z6"/>
<accession>A0A174E6Z6</accession>
<evidence type="ECO:0000313" key="2">
    <source>
        <dbReference type="EMBL" id="CUO33257.1"/>
    </source>
</evidence>
<organism evidence="2 3">
    <name type="scientific">Collinsella aerofaciens</name>
    <dbReference type="NCBI Taxonomy" id="74426"/>
    <lineage>
        <taxon>Bacteria</taxon>
        <taxon>Bacillati</taxon>
        <taxon>Actinomycetota</taxon>
        <taxon>Coriobacteriia</taxon>
        <taxon>Coriobacteriales</taxon>
        <taxon>Coriobacteriaceae</taxon>
        <taxon>Collinsella</taxon>
    </lineage>
</organism>
<dbReference type="Proteomes" id="UP000095468">
    <property type="component" value="Unassembled WGS sequence"/>
</dbReference>
<sequence length="141" mass="16105">MPKSQQQPMRPPTPFERLADPEGRRRSTDPKLTANGSVRAGRAAQFMPFAALTGYYELVRKQEITVEPKCELTEEKALELSKKLEGLKRGDLVRVTYYDTYGYRSRTGILDEALPAFKLLKLRDIAIDFDDIQDIELRGRA</sequence>
<dbReference type="EMBL" id="CYYP01000012">
    <property type="protein sequence ID" value="CUO33257.1"/>
    <property type="molecule type" value="Genomic_DNA"/>
</dbReference>
<evidence type="ECO:0000313" key="3">
    <source>
        <dbReference type="Proteomes" id="UP000095468"/>
    </source>
</evidence>